<evidence type="ECO:0000313" key="7">
    <source>
        <dbReference type="Proteomes" id="UP000003704"/>
    </source>
</evidence>
<dbReference type="SUPFAM" id="SSF69754">
    <property type="entry name" value="Ribosome binding protein Y (YfiA homologue)"/>
    <property type="match status" value="1"/>
</dbReference>
<sequence>MNLNISGHHLDLTPPLRDYVTTKIKRIERHFDHLINADVVLSVEKLRHKAEATVHASGADLHAEATVEDNMYAAIDVLMDRLDQQTRRHKEKLRDHHVKQAAKRMPFQEAQPE</sequence>
<dbReference type="GO" id="GO:0043024">
    <property type="term" value="F:ribosomal small subunit binding"/>
    <property type="evidence" value="ECO:0007669"/>
    <property type="project" value="TreeGrafter"/>
</dbReference>
<keyword evidence="6" id="KW-0689">Ribosomal protein</keyword>
<comment type="similarity">
    <text evidence="2">Belongs to the HPF/YfiA ribosome-associated protein family. Short HPF subfamily.</text>
</comment>
<dbReference type="Pfam" id="PF02482">
    <property type="entry name" value="Ribosomal_S30AE"/>
    <property type="match status" value="1"/>
</dbReference>
<dbReference type="EMBL" id="AKGD01000002">
    <property type="protein sequence ID" value="EIT69148.1"/>
    <property type="molecule type" value="Genomic_DNA"/>
</dbReference>
<name>I8T5Y8_9GAMM</name>
<evidence type="ECO:0000256" key="5">
    <source>
        <dbReference type="ARBA" id="ARBA00041319"/>
    </source>
</evidence>
<dbReference type="Gene3D" id="3.30.160.100">
    <property type="entry name" value="Ribosome hibernation promotion factor-like"/>
    <property type="match status" value="1"/>
</dbReference>
<evidence type="ECO:0000256" key="1">
    <source>
        <dbReference type="ARBA" id="ARBA00022845"/>
    </source>
</evidence>
<comment type="subunit">
    <text evidence="3">Associates exclusively with 100S ribosomes, which are dimers of 70S ribosomes.</text>
</comment>
<protein>
    <recommendedName>
        <fullName evidence="4">Ribosome hibernation promoting factor</fullName>
    </recommendedName>
    <alternativeName>
        <fullName evidence="5">Hibernation factor HPF</fullName>
    </alternativeName>
</protein>
<dbReference type="CDD" id="cd00552">
    <property type="entry name" value="RaiA"/>
    <property type="match status" value="1"/>
</dbReference>
<dbReference type="InterPro" id="IPR036567">
    <property type="entry name" value="RHF-like"/>
</dbReference>
<reference evidence="6 7" key="1">
    <citation type="journal article" date="2012" name="J. Bacteriol.">
        <title>Genome Sequence of n-Alkane-Degrading Hydrocarboniphaga effusa Strain AP103T (ATCC BAA-332T).</title>
        <authorList>
            <person name="Chang H.K."/>
            <person name="Zylstra G.J."/>
            <person name="Chae J.C."/>
        </authorList>
    </citation>
    <scope>NUCLEOTIDE SEQUENCE [LARGE SCALE GENOMIC DNA]</scope>
    <source>
        <strain evidence="6 7">AP103</strain>
    </source>
</reference>
<proteinExistence type="inferred from homology"/>
<dbReference type="OrthoDB" id="9795980at2"/>
<keyword evidence="7" id="KW-1185">Reference proteome</keyword>
<dbReference type="AlphaFoldDB" id="I8T5Y8"/>
<dbReference type="FunFam" id="3.30.160.100:FF:000001">
    <property type="entry name" value="Ribosome hibernation promoting factor"/>
    <property type="match status" value="1"/>
</dbReference>
<comment type="caution">
    <text evidence="6">The sequence shown here is derived from an EMBL/GenBank/DDBJ whole genome shotgun (WGS) entry which is preliminary data.</text>
</comment>
<evidence type="ECO:0000256" key="3">
    <source>
        <dbReference type="ARBA" id="ARBA00038695"/>
    </source>
</evidence>
<accession>I8T5Y8</accession>
<keyword evidence="1" id="KW-0810">Translation regulation</keyword>
<dbReference type="PATRIC" id="fig|1172194.4.peg.2640"/>
<dbReference type="InterPro" id="IPR003489">
    <property type="entry name" value="RHF/RaiA"/>
</dbReference>
<evidence type="ECO:0000313" key="6">
    <source>
        <dbReference type="EMBL" id="EIT69148.1"/>
    </source>
</evidence>
<dbReference type="InterPro" id="IPR050574">
    <property type="entry name" value="HPF/YfiA_ribosome-assoc"/>
</dbReference>
<organism evidence="6 7">
    <name type="scientific">Hydrocarboniphaga effusa AP103</name>
    <dbReference type="NCBI Taxonomy" id="1172194"/>
    <lineage>
        <taxon>Bacteria</taxon>
        <taxon>Pseudomonadati</taxon>
        <taxon>Pseudomonadota</taxon>
        <taxon>Gammaproteobacteria</taxon>
        <taxon>Nevskiales</taxon>
        <taxon>Nevskiaceae</taxon>
        <taxon>Hydrocarboniphaga</taxon>
    </lineage>
</organism>
<dbReference type="STRING" id="1172194.WQQ_27300"/>
<dbReference type="RefSeq" id="WP_007185671.1">
    <property type="nucleotide sequence ID" value="NZ_AKGD01000002.1"/>
</dbReference>
<dbReference type="GO" id="GO:0022627">
    <property type="term" value="C:cytosolic small ribosomal subunit"/>
    <property type="evidence" value="ECO:0007669"/>
    <property type="project" value="TreeGrafter"/>
</dbReference>
<dbReference type="Proteomes" id="UP000003704">
    <property type="component" value="Unassembled WGS sequence"/>
</dbReference>
<dbReference type="GO" id="GO:0045900">
    <property type="term" value="P:negative regulation of translational elongation"/>
    <property type="evidence" value="ECO:0007669"/>
    <property type="project" value="TreeGrafter"/>
</dbReference>
<dbReference type="NCBIfam" id="TIGR00741">
    <property type="entry name" value="yfiA"/>
    <property type="match status" value="1"/>
</dbReference>
<evidence type="ECO:0000256" key="2">
    <source>
        <dbReference type="ARBA" id="ARBA00038434"/>
    </source>
</evidence>
<gene>
    <name evidence="6" type="ORF">WQQ_27300</name>
</gene>
<keyword evidence="6" id="KW-0687">Ribonucleoprotein</keyword>
<evidence type="ECO:0000256" key="4">
    <source>
        <dbReference type="ARBA" id="ARBA00041148"/>
    </source>
</evidence>
<dbReference type="PANTHER" id="PTHR33231:SF1">
    <property type="entry name" value="30S RIBOSOMAL PROTEIN"/>
    <property type="match status" value="1"/>
</dbReference>
<dbReference type="PANTHER" id="PTHR33231">
    <property type="entry name" value="30S RIBOSOMAL PROTEIN"/>
    <property type="match status" value="1"/>
</dbReference>